<organism evidence="1 2">
    <name type="scientific">Liparis tanakae</name>
    <name type="common">Tanaka's snailfish</name>
    <dbReference type="NCBI Taxonomy" id="230148"/>
    <lineage>
        <taxon>Eukaryota</taxon>
        <taxon>Metazoa</taxon>
        <taxon>Chordata</taxon>
        <taxon>Craniata</taxon>
        <taxon>Vertebrata</taxon>
        <taxon>Euteleostomi</taxon>
        <taxon>Actinopterygii</taxon>
        <taxon>Neopterygii</taxon>
        <taxon>Teleostei</taxon>
        <taxon>Neoteleostei</taxon>
        <taxon>Acanthomorphata</taxon>
        <taxon>Eupercaria</taxon>
        <taxon>Perciformes</taxon>
        <taxon>Cottioidei</taxon>
        <taxon>Cottales</taxon>
        <taxon>Liparidae</taxon>
        <taxon>Liparis</taxon>
    </lineage>
</organism>
<comment type="caution">
    <text evidence="1">The sequence shown here is derived from an EMBL/GenBank/DDBJ whole genome shotgun (WGS) entry which is preliminary data.</text>
</comment>
<protein>
    <submittedName>
        <fullName evidence="1">Uncharacterized protein</fullName>
    </submittedName>
</protein>
<keyword evidence="2" id="KW-1185">Reference proteome</keyword>
<proteinExistence type="predicted"/>
<evidence type="ECO:0000313" key="1">
    <source>
        <dbReference type="EMBL" id="TNN50406.1"/>
    </source>
</evidence>
<dbReference type="AlphaFoldDB" id="A0A4Z2GA08"/>
<reference evidence="1 2" key="1">
    <citation type="submission" date="2019-03" db="EMBL/GenBank/DDBJ databases">
        <title>First draft genome of Liparis tanakae, snailfish: a comprehensive survey of snailfish specific genes.</title>
        <authorList>
            <person name="Kim W."/>
            <person name="Song I."/>
            <person name="Jeong J.-H."/>
            <person name="Kim D."/>
            <person name="Kim S."/>
            <person name="Ryu S."/>
            <person name="Song J.Y."/>
            <person name="Lee S.K."/>
        </authorList>
    </citation>
    <scope>NUCLEOTIDE SEQUENCE [LARGE SCALE GENOMIC DNA]</scope>
    <source>
        <tissue evidence="1">Muscle</tissue>
    </source>
</reference>
<gene>
    <name evidence="1" type="ORF">EYF80_039393</name>
</gene>
<accession>A0A4Z2GA08</accession>
<name>A0A4Z2GA08_9TELE</name>
<dbReference type="EMBL" id="SRLO01000618">
    <property type="protein sequence ID" value="TNN50406.1"/>
    <property type="molecule type" value="Genomic_DNA"/>
</dbReference>
<evidence type="ECO:0000313" key="2">
    <source>
        <dbReference type="Proteomes" id="UP000314294"/>
    </source>
</evidence>
<dbReference type="Proteomes" id="UP000314294">
    <property type="component" value="Unassembled WGS sequence"/>
</dbReference>
<sequence>MLVFLGSPPQNQSQSRPDVIGVCEEVPFHRTWRQCIIPLAEKGAAAWGRARGTRGVEGGSNDTAKPAYLVLFNSEECDVFFKGETVTGSAFLSESGVEEKYSRYSWCVAE</sequence>